<dbReference type="AlphaFoldDB" id="A0AAN6M9V5"/>
<feature type="compositionally biased region" description="Acidic residues" evidence="13">
    <location>
        <begin position="35"/>
        <end position="45"/>
    </location>
</feature>
<dbReference type="InterPro" id="IPR000903">
    <property type="entry name" value="NMT"/>
</dbReference>
<evidence type="ECO:0000256" key="7">
    <source>
        <dbReference type="ARBA" id="ARBA00022490"/>
    </source>
</evidence>
<dbReference type="InterPro" id="IPR016181">
    <property type="entry name" value="Acyl_CoA_acyltransferase"/>
</dbReference>
<evidence type="ECO:0000256" key="13">
    <source>
        <dbReference type="SAM" id="MobiDB-lite"/>
    </source>
</evidence>
<organism evidence="16 17">
    <name type="scientific">Pseudopithomyces chartarum</name>
    <dbReference type="NCBI Taxonomy" id="1892770"/>
    <lineage>
        <taxon>Eukaryota</taxon>
        <taxon>Fungi</taxon>
        <taxon>Dikarya</taxon>
        <taxon>Ascomycota</taxon>
        <taxon>Pezizomycotina</taxon>
        <taxon>Dothideomycetes</taxon>
        <taxon>Pleosporomycetidae</taxon>
        <taxon>Pleosporales</taxon>
        <taxon>Massarineae</taxon>
        <taxon>Didymosphaeriaceae</taxon>
        <taxon>Pseudopithomyces</taxon>
    </lineage>
</organism>
<feature type="domain" description="Glycylpeptide N-tetradecanoyltransferase C-terminal" evidence="15">
    <location>
        <begin position="341"/>
        <end position="555"/>
    </location>
</feature>
<evidence type="ECO:0000256" key="1">
    <source>
        <dbReference type="ARBA" id="ARBA00003900"/>
    </source>
</evidence>
<evidence type="ECO:0000256" key="12">
    <source>
        <dbReference type="RuleBase" id="RU004178"/>
    </source>
</evidence>
<dbReference type="EMBL" id="WVTA01000001">
    <property type="protein sequence ID" value="KAK3217532.1"/>
    <property type="molecule type" value="Genomic_DNA"/>
</dbReference>
<feature type="compositionally biased region" description="Low complexity" evidence="13">
    <location>
        <begin position="14"/>
        <end position="24"/>
    </location>
</feature>
<gene>
    <name evidence="16" type="ORF">GRF29_1g3339770</name>
</gene>
<dbReference type="Proteomes" id="UP001280581">
    <property type="component" value="Unassembled WGS sequence"/>
</dbReference>
<proteinExistence type="inferred from homology"/>
<keyword evidence="7" id="KW-0963">Cytoplasm</keyword>
<keyword evidence="9 11" id="KW-0012">Acyltransferase</keyword>
<reference evidence="16 17" key="1">
    <citation type="submission" date="2021-02" db="EMBL/GenBank/DDBJ databases">
        <title>Genome assembly of Pseudopithomyces chartarum.</title>
        <authorList>
            <person name="Jauregui R."/>
            <person name="Singh J."/>
            <person name="Voisey C."/>
        </authorList>
    </citation>
    <scope>NUCLEOTIDE SEQUENCE [LARGE SCALE GENOMIC DNA]</scope>
    <source>
        <strain evidence="16 17">AGR01</strain>
    </source>
</reference>
<dbReference type="PROSITE" id="PS00975">
    <property type="entry name" value="NMT_1"/>
    <property type="match status" value="1"/>
</dbReference>
<dbReference type="PANTHER" id="PTHR11377">
    <property type="entry name" value="N-MYRISTOYL TRANSFERASE"/>
    <property type="match status" value="1"/>
</dbReference>
<feature type="compositionally biased region" description="Basic residues" evidence="13">
    <location>
        <begin position="54"/>
        <end position="63"/>
    </location>
</feature>
<dbReference type="SUPFAM" id="SSF55729">
    <property type="entry name" value="Acyl-CoA N-acyltransferases (Nat)"/>
    <property type="match status" value="2"/>
</dbReference>
<dbReference type="GO" id="GO:0005737">
    <property type="term" value="C:cytoplasm"/>
    <property type="evidence" value="ECO:0007669"/>
    <property type="project" value="UniProtKB-SubCell"/>
</dbReference>
<dbReference type="PROSITE" id="PS00976">
    <property type="entry name" value="NMT_2"/>
    <property type="match status" value="1"/>
</dbReference>
<evidence type="ECO:0000259" key="15">
    <source>
        <dbReference type="Pfam" id="PF02799"/>
    </source>
</evidence>
<dbReference type="Gene3D" id="3.40.630.30">
    <property type="match status" value="2"/>
</dbReference>
<evidence type="ECO:0000256" key="10">
    <source>
        <dbReference type="ARBA" id="ARBA00048276"/>
    </source>
</evidence>
<comment type="subcellular location">
    <subcellularLocation>
        <location evidence="2">Cytoplasm</location>
    </subcellularLocation>
</comment>
<evidence type="ECO:0000313" key="16">
    <source>
        <dbReference type="EMBL" id="KAK3217532.1"/>
    </source>
</evidence>
<evidence type="ECO:0000259" key="14">
    <source>
        <dbReference type="Pfam" id="PF01233"/>
    </source>
</evidence>
<evidence type="ECO:0000256" key="8">
    <source>
        <dbReference type="ARBA" id="ARBA00022679"/>
    </source>
</evidence>
<keyword evidence="8 11" id="KW-0808">Transferase</keyword>
<evidence type="ECO:0000256" key="3">
    <source>
        <dbReference type="ARBA" id="ARBA00009469"/>
    </source>
</evidence>
<evidence type="ECO:0000256" key="2">
    <source>
        <dbReference type="ARBA" id="ARBA00004496"/>
    </source>
</evidence>
<dbReference type="EC" id="2.3.1.97" evidence="5 11"/>
<sequence length="557" mass="62960">MPQASTKVADPDATAEAATEAIAESSNAQDAHDESADESAEEETVDGATGATEKKKRSRKRKIKDALAGKGKAPELPASTDAPAGKHLNKDQLMQLLEMNPALKNQLLATKGNQSLEDMLKKLTMNEMLTGLAPQGKNVKDMASHAFWKTQPVPSFDEMTGKQNIVDGPIKEIDQTKVSKEPSEMYPGFKWVTMNLDDEKELDEVYDLLSNHYVEDNEAMFRFRYSPSFLNWALKAPGWKKEWHVGVRAEKSGKLVAFISGIPVQLRVRDKVLNSSEINFLCVHKKLRSKRLAPVLIKEITRRCYVEGVFQAIYTVGSLLPTPVSTCRYFHRALEWEKLHDVGFSPLPHGSTRQRQVVRYKLPEKTLQPGVRALEPKDTDAVLDLLQRYLKRMDMAQEFNKEEFEHWMFNQKDAKEQVVWAYVVEDPSTKKITDFFSFYNLESTVIGHKKHNLIKAAYLFYYATETAFSDDKSLLKPRLNELIKDALILAKQADFDVFNALTLLDNPLFLEDQKFGAGDGNLHYYLYNYRAAPLGGGIDQNNRPTTKTMGGVGLVML</sequence>
<comment type="similarity">
    <text evidence="3 12">Belongs to the NMT family.</text>
</comment>
<dbReference type="InterPro" id="IPR022677">
    <property type="entry name" value="NMT_C"/>
</dbReference>
<feature type="region of interest" description="Disordered" evidence="13">
    <location>
        <begin position="1"/>
        <end position="86"/>
    </location>
</feature>
<evidence type="ECO:0000256" key="11">
    <source>
        <dbReference type="RuleBase" id="RU000586"/>
    </source>
</evidence>
<evidence type="ECO:0000256" key="9">
    <source>
        <dbReference type="ARBA" id="ARBA00023315"/>
    </source>
</evidence>
<dbReference type="FunFam" id="3.40.630.30:FF:000042">
    <property type="entry name" value="Glycylpeptide N-tetradecanoyltransferase"/>
    <property type="match status" value="1"/>
</dbReference>
<comment type="catalytic activity">
    <reaction evidence="10 11">
        <text>N-terminal glycyl-[protein] + tetradecanoyl-CoA = N-tetradecanoylglycyl-[protein] + CoA + H(+)</text>
        <dbReference type="Rhea" id="RHEA:15521"/>
        <dbReference type="Rhea" id="RHEA-COMP:12666"/>
        <dbReference type="Rhea" id="RHEA-COMP:12667"/>
        <dbReference type="ChEBI" id="CHEBI:15378"/>
        <dbReference type="ChEBI" id="CHEBI:57287"/>
        <dbReference type="ChEBI" id="CHEBI:57385"/>
        <dbReference type="ChEBI" id="CHEBI:64723"/>
        <dbReference type="ChEBI" id="CHEBI:133050"/>
        <dbReference type="EC" id="2.3.1.97"/>
    </reaction>
</comment>
<comment type="function">
    <text evidence="1 11">Adds a myristoyl group to the N-terminal glycine residue of certain cellular proteins.</text>
</comment>
<evidence type="ECO:0000256" key="5">
    <source>
        <dbReference type="ARBA" id="ARBA00012923"/>
    </source>
</evidence>
<keyword evidence="17" id="KW-1185">Reference proteome</keyword>
<evidence type="ECO:0000256" key="4">
    <source>
        <dbReference type="ARBA" id="ARBA00011245"/>
    </source>
</evidence>
<comment type="caution">
    <text evidence="16">The sequence shown here is derived from an EMBL/GenBank/DDBJ whole genome shotgun (WGS) entry which is preliminary data.</text>
</comment>
<accession>A0AAN6M9V5</accession>
<dbReference type="Pfam" id="PF01233">
    <property type="entry name" value="NMT"/>
    <property type="match status" value="1"/>
</dbReference>
<dbReference type="Pfam" id="PF02799">
    <property type="entry name" value="NMT_C"/>
    <property type="match status" value="1"/>
</dbReference>
<dbReference type="FunFam" id="3.40.630.30:FF:000056">
    <property type="entry name" value="Glycylpeptide N-tetradecanoyltransferase"/>
    <property type="match status" value="1"/>
</dbReference>
<dbReference type="InterPro" id="IPR022678">
    <property type="entry name" value="NMT_CS"/>
</dbReference>
<dbReference type="InterPro" id="IPR022676">
    <property type="entry name" value="NMT_N"/>
</dbReference>
<protein>
    <recommendedName>
        <fullName evidence="6 11">Glycylpeptide N-tetradecanoyltransferase</fullName>
        <ecNumber evidence="5 11">2.3.1.97</ecNumber>
    </recommendedName>
</protein>
<evidence type="ECO:0000256" key="6">
    <source>
        <dbReference type="ARBA" id="ARBA00022240"/>
    </source>
</evidence>
<comment type="subunit">
    <text evidence="4">Monomer.</text>
</comment>
<feature type="domain" description="Glycylpeptide N-tetradecanoyltransferase N-terminal" evidence="14">
    <location>
        <begin position="173"/>
        <end position="327"/>
    </location>
</feature>
<evidence type="ECO:0000313" key="17">
    <source>
        <dbReference type="Proteomes" id="UP001280581"/>
    </source>
</evidence>
<dbReference type="GO" id="GO:0004379">
    <property type="term" value="F:glycylpeptide N-tetradecanoyltransferase activity"/>
    <property type="evidence" value="ECO:0007669"/>
    <property type="project" value="UniProtKB-EC"/>
</dbReference>
<dbReference type="PANTHER" id="PTHR11377:SF5">
    <property type="entry name" value="GLYCYLPEPTIDE N-TETRADECANOYLTRANSFERASE"/>
    <property type="match status" value="1"/>
</dbReference>
<name>A0AAN6M9V5_9PLEO</name>